<keyword evidence="2" id="KW-1185">Reference proteome</keyword>
<dbReference type="Proteomes" id="UP000245396">
    <property type="component" value="Unassembled WGS sequence"/>
</dbReference>
<dbReference type="OrthoDB" id="8456546at2"/>
<comment type="caution">
    <text evidence="1">The sequence shown here is derived from an EMBL/GenBank/DDBJ whole genome shotgun (WGS) entry which is preliminary data.</text>
</comment>
<protein>
    <submittedName>
        <fullName evidence="1">Uncharacterized protein</fullName>
    </submittedName>
</protein>
<proteinExistence type="predicted"/>
<organism evidence="1 2">
    <name type="scientific">Pseudaminobacter salicylatoxidans</name>
    <dbReference type="NCBI Taxonomy" id="93369"/>
    <lineage>
        <taxon>Bacteria</taxon>
        <taxon>Pseudomonadati</taxon>
        <taxon>Pseudomonadota</taxon>
        <taxon>Alphaproteobacteria</taxon>
        <taxon>Hyphomicrobiales</taxon>
        <taxon>Phyllobacteriaceae</taxon>
        <taxon>Pseudaminobacter</taxon>
    </lineage>
</organism>
<name>A0A316BQU4_PSESE</name>
<dbReference type="RefSeq" id="WP_109614601.1">
    <property type="nucleotide sequence ID" value="NZ_QGGG01000021.1"/>
</dbReference>
<dbReference type="AlphaFoldDB" id="A0A316BQU4"/>
<dbReference type="EMBL" id="QGGG01000021">
    <property type="protein sequence ID" value="PWJ75255.1"/>
    <property type="molecule type" value="Genomic_DNA"/>
</dbReference>
<reference evidence="1 2" key="1">
    <citation type="submission" date="2018-05" db="EMBL/GenBank/DDBJ databases">
        <title>Genomic Encyclopedia of Type Strains, Phase IV (KMG-IV): sequencing the most valuable type-strain genomes for metagenomic binning, comparative biology and taxonomic classification.</title>
        <authorList>
            <person name="Goeker M."/>
        </authorList>
    </citation>
    <scope>NUCLEOTIDE SEQUENCE [LARGE SCALE GENOMIC DNA]</scope>
    <source>
        <strain evidence="1 2">DSM 6986</strain>
    </source>
</reference>
<sequence>MIGYTVDDLESGLRHLKDVLSVACEIQFGQPAGETDKRVDSLLWIADGIAKTVYEYHTTPPDERQKDGDA</sequence>
<evidence type="ECO:0000313" key="2">
    <source>
        <dbReference type="Proteomes" id="UP000245396"/>
    </source>
</evidence>
<gene>
    <name evidence="1" type="ORF">C7441_12137</name>
</gene>
<evidence type="ECO:0000313" key="1">
    <source>
        <dbReference type="EMBL" id="PWJ75255.1"/>
    </source>
</evidence>
<accession>A0A316BQU4</accession>